<protein>
    <submittedName>
        <fullName evidence="2">Putative endoribonuclease L-PSP</fullName>
    </submittedName>
</protein>
<dbReference type="STRING" id="908337.HMPREF9257_0164"/>
<dbReference type="InterPro" id="IPR019897">
    <property type="entry name" value="RidA_CS"/>
</dbReference>
<evidence type="ECO:0000313" key="2">
    <source>
        <dbReference type="EMBL" id="EFR31688.1"/>
    </source>
</evidence>
<sequence length="123" mass="13302">MKKIESDKAPQAVGPYSQAIDAGDFVYLSGQLGIDRQTGRMAEGIEGQTQQAFINISYVLEEAGLTLDNVVKVLVLLNDIKDFAKVNEIYAQKFSEPFPARSAFAVAALPLGGLVEIEVIAKK</sequence>
<dbReference type="Gene3D" id="3.30.1330.40">
    <property type="entry name" value="RutC-like"/>
    <property type="match status" value="1"/>
</dbReference>
<dbReference type="CDD" id="cd00448">
    <property type="entry name" value="YjgF_YER057c_UK114_family"/>
    <property type="match status" value="1"/>
</dbReference>
<gene>
    <name evidence="2" type="ORF">HMPREF9257_0164</name>
</gene>
<dbReference type="RefSeq" id="WP_006417820.1">
    <property type="nucleotide sequence ID" value="NZ_AENN01000006.1"/>
</dbReference>
<dbReference type="GO" id="GO:0019239">
    <property type="term" value="F:deaminase activity"/>
    <property type="evidence" value="ECO:0007669"/>
    <property type="project" value="TreeGrafter"/>
</dbReference>
<proteinExistence type="inferred from homology"/>
<dbReference type="FunFam" id="3.30.1330.40:FF:000001">
    <property type="entry name" value="L-PSP family endoribonuclease"/>
    <property type="match status" value="1"/>
</dbReference>
<dbReference type="GO" id="GO:0005829">
    <property type="term" value="C:cytosol"/>
    <property type="evidence" value="ECO:0007669"/>
    <property type="project" value="TreeGrafter"/>
</dbReference>
<dbReference type="EMBL" id="AENN01000006">
    <property type="protein sequence ID" value="EFR31688.1"/>
    <property type="molecule type" value="Genomic_DNA"/>
</dbReference>
<dbReference type="NCBIfam" id="TIGR00004">
    <property type="entry name" value="Rid family detoxifying hydrolase"/>
    <property type="match status" value="1"/>
</dbReference>
<dbReference type="SUPFAM" id="SSF55298">
    <property type="entry name" value="YjgF-like"/>
    <property type="match status" value="1"/>
</dbReference>
<dbReference type="PROSITE" id="PS01094">
    <property type="entry name" value="UPF0076"/>
    <property type="match status" value="1"/>
</dbReference>
<dbReference type="eggNOG" id="COG0251">
    <property type="taxonomic scope" value="Bacteria"/>
</dbReference>
<name>E4KMV1_9LACT</name>
<accession>E4KMV1</accession>
<dbReference type="Pfam" id="PF01042">
    <property type="entry name" value="Ribonuc_L-PSP"/>
    <property type="match status" value="1"/>
</dbReference>
<evidence type="ECO:0000256" key="1">
    <source>
        <dbReference type="ARBA" id="ARBA00010552"/>
    </source>
</evidence>
<dbReference type="AlphaFoldDB" id="E4KMV1"/>
<reference evidence="2 3" key="1">
    <citation type="submission" date="2010-10" db="EMBL/GenBank/DDBJ databases">
        <authorList>
            <person name="Durkin A.S."/>
            <person name="Madupu R."/>
            <person name="Torralba M."/>
            <person name="Gillis M."/>
            <person name="Methe B."/>
            <person name="Sutton G."/>
            <person name="Nelson K.E."/>
        </authorList>
    </citation>
    <scope>NUCLEOTIDE SEQUENCE [LARGE SCALE GENOMIC DNA]</scope>
    <source>
        <strain evidence="2 3">ACS-139-V-Col8</strain>
    </source>
</reference>
<dbReference type="PANTHER" id="PTHR11803">
    <property type="entry name" value="2-IMINOBUTANOATE/2-IMINOPROPANOATE DEAMINASE RIDA"/>
    <property type="match status" value="1"/>
</dbReference>
<dbReference type="InterPro" id="IPR035959">
    <property type="entry name" value="RutC-like_sf"/>
</dbReference>
<keyword evidence="3" id="KW-1185">Reference proteome</keyword>
<dbReference type="InterPro" id="IPR006056">
    <property type="entry name" value="RidA"/>
</dbReference>
<dbReference type="Proteomes" id="UP000005990">
    <property type="component" value="Unassembled WGS sequence"/>
</dbReference>
<dbReference type="PANTHER" id="PTHR11803:SF58">
    <property type="entry name" value="PROTEIN HMF1-RELATED"/>
    <property type="match status" value="1"/>
</dbReference>
<organism evidence="2 3">
    <name type="scientific">Eremococcus coleocola ACS-139-V-Col8</name>
    <dbReference type="NCBI Taxonomy" id="908337"/>
    <lineage>
        <taxon>Bacteria</taxon>
        <taxon>Bacillati</taxon>
        <taxon>Bacillota</taxon>
        <taxon>Bacilli</taxon>
        <taxon>Lactobacillales</taxon>
        <taxon>Aerococcaceae</taxon>
        <taxon>Eremococcus</taxon>
    </lineage>
</organism>
<comment type="caution">
    <text evidence="2">The sequence shown here is derived from an EMBL/GenBank/DDBJ whole genome shotgun (WGS) entry which is preliminary data.</text>
</comment>
<dbReference type="InterPro" id="IPR006175">
    <property type="entry name" value="YjgF/YER057c/UK114"/>
</dbReference>
<evidence type="ECO:0000313" key="3">
    <source>
        <dbReference type="Proteomes" id="UP000005990"/>
    </source>
</evidence>
<comment type="similarity">
    <text evidence="1">Belongs to the RutC family.</text>
</comment>